<gene>
    <name evidence="14" type="ORF">EI97DRAFT_93561</name>
</gene>
<keyword evidence="7 10" id="KW-0326">Glycosidase</keyword>
<dbReference type="GeneID" id="54556392"/>
<sequence>MPSLSRAATLAAGLLATAVSATFNPASSRNVAVYWGQGYDQIPLSDVCNDENVDIVNLAFVNQFPKKRGDYPATNFANACGEQFFEYPDGTLSGLRSYCPSIGPGIKDCQAKGKKVLLSIGGGWPTDYYLQSKDIAEYFAEFLWGAFGPQTAKWVADGKPRPFGDASVDGFDLDLEAFMEPAPFSGYLDANYDYFVKHLKNKLFPTGPSTYYISGAPQCVLPDARLAAAISKSSFDFVFIQFYNTPQCSSRAGYNGIVGTATSFTFDQWVAWLKKNSVNKQVRLYLGLPANEAGAPNDVTSYLTPAEANKLVTFYAKKYPEIFGGVMLWEASLAARNKICEKNYNSWIKDILVGKYSTSPCAPKPSSSSTRASSTISSNRSSTISSTPTPVVSSSKTSASPTSSAVTSSAQSSAYPTSSAAPSSAVTSSAQSSVYGTSSAAPSSAAPSSVQSSRVWHELGRPQLCSTVLSPVQRVWHELRRYQFRGIIHPSILTVFGSVWRVFHKL</sequence>
<evidence type="ECO:0000313" key="14">
    <source>
        <dbReference type="EMBL" id="KAF2274910.1"/>
    </source>
</evidence>
<keyword evidence="15" id="KW-1185">Reference proteome</keyword>
<evidence type="ECO:0000313" key="15">
    <source>
        <dbReference type="Proteomes" id="UP000800097"/>
    </source>
</evidence>
<evidence type="ECO:0000256" key="6">
    <source>
        <dbReference type="ARBA" id="ARBA00023277"/>
    </source>
</evidence>
<dbReference type="PANTHER" id="PTHR45708">
    <property type="entry name" value="ENDOCHITINASE"/>
    <property type="match status" value="1"/>
</dbReference>
<keyword evidence="3" id="KW-0147">Chitin-binding</keyword>
<evidence type="ECO:0000256" key="2">
    <source>
        <dbReference type="ARBA" id="ARBA00012729"/>
    </source>
</evidence>
<evidence type="ECO:0000256" key="4">
    <source>
        <dbReference type="ARBA" id="ARBA00022801"/>
    </source>
</evidence>
<keyword evidence="12" id="KW-0732">Signal</keyword>
<dbReference type="InterPro" id="IPR017853">
    <property type="entry name" value="GH"/>
</dbReference>
<dbReference type="EMBL" id="ML986500">
    <property type="protein sequence ID" value="KAF2274910.1"/>
    <property type="molecule type" value="Genomic_DNA"/>
</dbReference>
<comment type="similarity">
    <text evidence="9">Belongs to the glycosyl hydrolase 18 family. Chitinase class III subfamily.</text>
</comment>
<keyword evidence="5" id="KW-0146">Chitin degradation</keyword>
<evidence type="ECO:0000256" key="8">
    <source>
        <dbReference type="ARBA" id="ARBA00023326"/>
    </source>
</evidence>
<evidence type="ECO:0000256" key="5">
    <source>
        <dbReference type="ARBA" id="ARBA00023024"/>
    </source>
</evidence>
<keyword evidence="4 10" id="KW-0378">Hydrolase</keyword>
<feature type="signal peptide" evidence="12">
    <location>
        <begin position="1"/>
        <end position="28"/>
    </location>
</feature>
<keyword evidence="6" id="KW-0119">Carbohydrate metabolism</keyword>
<dbReference type="InterPro" id="IPR050542">
    <property type="entry name" value="Glycosyl_Hydrlase18_Chitinase"/>
</dbReference>
<dbReference type="SUPFAM" id="SSF51445">
    <property type="entry name" value="(Trans)glycosidases"/>
    <property type="match status" value="1"/>
</dbReference>
<dbReference type="RefSeq" id="XP_033652449.1">
    <property type="nucleotide sequence ID" value="XM_033803217.1"/>
</dbReference>
<evidence type="ECO:0000256" key="12">
    <source>
        <dbReference type="SAM" id="SignalP"/>
    </source>
</evidence>
<accession>A0A6A6JE68</accession>
<dbReference type="PANTHER" id="PTHR45708:SF49">
    <property type="entry name" value="ENDOCHITINASE"/>
    <property type="match status" value="1"/>
</dbReference>
<dbReference type="GO" id="GO:0000272">
    <property type="term" value="P:polysaccharide catabolic process"/>
    <property type="evidence" value="ECO:0007669"/>
    <property type="project" value="UniProtKB-KW"/>
</dbReference>
<dbReference type="GO" id="GO:0005576">
    <property type="term" value="C:extracellular region"/>
    <property type="evidence" value="ECO:0007669"/>
    <property type="project" value="TreeGrafter"/>
</dbReference>
<evidence type="ECO:0000259" key="13">
    <source>
        <dbReference type="PROSITE" id="PS51910"/>
    </source>
</evidence>
<name>A0A6A6JE68_WESOR</name>
<dbReference type="Proteomes" id="UP000800097">
    <property type="component" value="Unassembled WGS sequence"/>
</dbReference>
<dbReference type="GO" id="GO:0008843">
    <property type="term" value="F:endochitinase activity"/>
    <property type="evidence" value="ECO:0007669"/>
    <property type="project" value="UniProtKB-EC"/>
</dbReference>
<comment type="catalytic activity">
    <reaction evidence="1">
        <text>Random endo-hydrolysis of N-acetyl-beta-D-glucosaminide (1-&gt;4)-beta-linkages in chitin and chitodextrins.</text>
        <dbReference type="EC" id="3.2.1.14"/>
    </reaction>
</comment>
<dbReference type="GO" id="GO:0008061">
    <property type="term" value="F:chitin binding"/>
    <property type="evidence" value="ECO:0007669"/>
    <property type="project" value="UniProtKB-KW"/>
</dbReference>
<evidence type="ECO:0000256" key="7">
    <source>
        <dbReference type="ARBA" id="ARBA00023295"/>
    </source>
</evidence>
<dbReference type="PROSITE" id="PS51910">
    <property type="entry name" value="GH18_2"/>
    <property type="match status" value="1"/>
</dbReference>
<reference evidence="14" key="1">
    <citation type="journal article" date="2020" name="Stud. Mycol.">
        <title>101 Dothideomycetes genomes: a test case for predicting lifestyles and emergence of pathogens.</title>
        <authorList>
            <person name="Haridas S."/>
            <person name="Albert R."/>
            <person name="Binder M."/>
            <person name="Bloem J."/>
            <person name="Labutti K."/>
            <person name="Salamov A."/>
            <person name="Andreopoulos B."/>
            <person name="Baker S."/>
            <person name="Barry K."/>
            <person name="Bills G."/>
            <person name="Bluhm B."/>
            <person name="Cannon C."/>
            <person name="Castanera R."/>
            <person name="Culley D."/>
            <person name="Daum C."/>
            <person name="Ezra D."/>
            <person name="Gonzalez J."/>
            <person name="Henrissat B."/>
            <person name="Kuo A."/>
            <person name="Liang C."/>
            <person name="Lipzen A."/>
            <person name="Lutzoni F."/>
            <person name="Magnuson J."/>
            <person name="Mondo S."/>
            <person name="Nolan M."/>
            <person name="Ohm R."/>
            <person name="Pangilinan J."/>
            <person name="Park H.-J."/>
            <person name="Ramirez L."/>
            <person name="Alfaro M."/>
            <person name="Sun H."/>
            <person name="Tritt A."/>
            <person name="Yoshinaga Y."/>
            <person name="Zwiers L.-H."/>
            <person name="Turgeon B."/>
            <person name="Goodwin S."/>
            <person name="Spatafora J."/>
            <person name="Crous P."/>
            <person name="Grigoriev I."/>
        </authorList>
    </citation>
    <scope>NUCLEOTIDE SEQUENCE</scope>
    <source>
        <strain evidence="14">CBS 379.55</strain>
    </source>
</reference>
<feature type="chain" id="PRO_5025546767" description="chitinase" evidence="12">
    <location>
        <begin position="29"/>
        <end position="506"/>
    </location>
</feature>
<evidence type="ECO:0000256" key="9">
    <source>
        <dbReference type="ARBA" id="ARBA00025727"/>
    </source>
</evidence>
<dbReference type="OrthoDB" id="6020543at2759"/>
<evidence type="ECO:0000256" key="1">
    <source>
        <dbReference type="ARBA" id="ARBA00000822"/>
    </source>
</evidence>
<dbReference type="EC" id="3.2.1.14" evidence="2"/>
<dbReference type="InterPro" id="IPR001579">
    <property type="entry name" value="Glyco_hydro_18_chit_AS"/>
</dbReference>
<feature type="domain" description="GH18" evidence="13">
    <location>
        <begin position="29"/>
        <end position="355"/>
    </location>
</feature>
<feature type="region of interest" description="Disordered" evidence="11">
    <location>
        <begin position="360"/>
        <end position="423"/>
    </location>
</feature>
<dbReference type="GO" id="GO:0006032">
    <property type="term" value="P:chitin catabolic process"/>
    <property type="evidence" value="ECO:0007669"/>
    <property type="project" value="UniProtKB-KW"/>
</dbReference>
<dbReference type="Pfam" id="PF00704">
    <property type="entry name" value="Glyco_hydro_18"/>
    <property type="match status" value="1"/>
</dbReference>
<evidence type="ECO:0000256" key="3">
    <source>
        <dbReference type="ARBA" id="ARBA00022669"/>
    </source>
</evidence>
<evidence type="ECO:0000256" key="11">
    <source>
        <dbReference type="SAM" id="MobiDB-lite"/>
    </source>
</evidence>
<protein>
    <recommendedName>
        <fullName evidence="2">chitinase</fullName>
        <ecNumber evidence="2">3.2.1.14</ecNumber>
    </recommendedName>
</protein>
<proteinExistence type="inferred from homology"/>
<keyword evidence="8" id="KW-0624">Polysaccharide degradation</keyword>
<dbReference type="InterPro" id="IPR001223">
    <property type="entry name" value="Glyco_hydro18_cat"/>
</dbReference>
<dbReference type="PROSITE" id="PS01095">
    <property type="entry name" value="GH18_1"/>
    <property type="match status" value="1"/>
</dbReference>
<dbReference type="AlphaFoldDB" id="A0A6A6JE68"/>
<feature type="compositionally biased region" description="Low complexity" evidence="11">
    <location>
        <begin position="364"/>
        <end position="423"/>
    </location>
</feature>
<dbReference type="InterPro" id="IPR045321">
    <property type="entry name" value="Cts1-like"/>
</dbReference>
<dbReference type="Gene3D" id="3.20.20.80">
    <property type="entry name" value="Glycosidases"/>
    <property type="match status" value="1"/>
</dbReference>
<dbReference type="CDD" id="cd02877">
    <property type="entry name" value="GH18_hevamine_XipI_class_III"/>
    <property type="match status" value="1"/>
</dbReference>
<organism evidence="14 15">
    <name type="scientific">Westerdykella ornata</name>
    <dbReference type="NCBI Taxonomy" id="318751"/>
    <lineage>
        <taxon>Eukaryota</taxon>
        <taxon>Fungi</taxon>
        <taxon>Dikarya</taxon>
        <taxon>Ascomycota</taxon>
        <taxon>Pezizomycotina</taxon>
        <taxon>Dothideomycetes</taxon>
        <taxon>Pleosporomycetidae</taxon>
        <taxon>Pleosporales</taxon>
        <taxon>Sporormiaceae</taxon>
        <taxon>Westerdykella</taxon>
    </lineage>
</organism>
<evidence type="ECO:0000256" key="10">
    <source>
        <dbReference type="RuleBase" id="RU000489"/>
    </source>
</evidence>